<keyword evidence="1" id="KW-1133">Transmembrane helix</keyword>
<keyword evidence="1" id="KW-0472">Membrane</keyword>
<feature type="transmembrane region" description="Helical" evidence="1">
    <location>
        <begin position="6"/>
        <end position="27"/>
    </location>
</feature>
<accession>A0A9D1EF09</accession>
<gene>
    <name evidence="2" type="ORF">IAC96_09110</name>
</gene>
<feature type="transmembrane region" description="Helical" evidence="1">
    <location>
        <begin position="109"/>
        <end position="132"/>
    </location>
</feature>
<evidence type="ECO:0000313" key="3">
    <source>
        <dbReference type="Proteomes" id="UP000824201"/>
    </source>
</evidence>
<dbReference type="InterPro" id="IPR010540">
    <property type="entry name" value="CmpB_TMEM229"/>
</dbReference>
<reference evidence="2" key="1">
    <citation type="submission" date="2020-10" db="EMBL/GenBank/DDBJ databases">
        <authorList>
            <person name="Gilroy R."/>
        </authorList>
    </citation>
    <scope>NUCLEOTIDE SEQUENCE</scope>
    <source>
        <strain evidence="2">ChiW13-3771</strain>
    </source>
</reference>
<name>A0A9D1EF09_9FIRM</name>
<feature type="transmembrane region" description="Helical" evidence="1">
    <location>
        <begin position="67"/>
        <end position="88"/>
    </location>
</feature>
<evidence type="ECO:0000256" key="1">
    <source>
        <dbReference type="SAM" id="Phobius"/>
    </source>
</evidence>
<dbReference type="Pfam" id="PF06541">
    <property type="entry name" value="ABC_trans_CmpB"/>
    <property type="match status" value="1"/>
</dbReference>
<feature type="transmembrane region" description="Helical" evidence="1">
    <location>
        <begin position="144"/>
        <end position="164"/>
    </location>
</feature>
<reference evidence="2" key="2">
    <citation type="journal article" date="2021" name="PeerJ">
        <title>Extensive microbial diversity within the chicken gut microbiome revealed by metagenomics and culture.</title>
        <authorList>
            <person name="Gilroy R."/>
            <person name="Ravi A."/>
            <person name="Getino M."/>
            <person name="Pursley I."/>
            <person name="Horton D.L."/>
            <person name="Alikhan N.F."/>
            <person name="Baker D."/>
            <person name="Gharbi K."/>
            <person name="Hall N."/>
            <person name="Watson M."/>
            <person name="Adriaenssens E.M."/>
            <person name="Foster-Nyarko E."/>
            <person name="Jarju S."/>
            <person name="Secka A."/>
            <person name="Antonio M."/>
            <person name="Oren A."/>
            <person name="Chaudhuri R.R."/>
            <person name="La Ragione R."/>
            <person name="Hildebrand F."/>
            <person name="Pallen M.J."/>
        </authorList>
    </citation>
    <scope>NUCLEOTIDE SEQUENCE</scope>
    <source>
        <strain evidence="2">ChiW13-3771</strain>
    </source>
</reference>
<sequence>MEIHNFALWFFIFSFFGYILECVVLSIENHKLIYNRGFCHLPFCIIYGIGGVGAFLVLSPLKHNLPLLFIASSVSATVLELITARIMIRLFGSFWWDYSKKKYNYKGIICLESSVGWGFLGIFFFCFLNGFMQSIVARIPVQPGKYMAVLLILGYGIDFLYCFIQRLRHPDKIEEIEGRMKVS</sequence>
<protein>
    <submittedName>
        <fullName evidence="2">ABC transporter permease</fullName>
    </submittedName>
</protein>
<proteinExistence type="predicted"/>
<dbReference type="AlphaFoldDB" id="A0A9D1EF09"/>
<dbReference type="EMBL" id="DVHN01000119">
    <property type="protein sequence ID" value="HIR89094.1"/>
    <property type="molecule type" value="Genomic_DNA"/>
</dbReference>
<feature type="transmembrane region" description="Helical" evidence="1">
    <location>
        <begin position="39"/>
        <end position="61"/>
    </location>
</feature>
<evidence type="ECO:0000313" key="2">
    <source>
        <dbReference type="EMBL" id="HIR89094.1"/>
    </source>
</evidence>
<comment type="caution">
    <text evidence="2">The sequence shown here is derived from an EMBL/GenBank/DDBJ whole genome shotgun (WGS) entry which is preliminary data.</text>
</comment>
<organism evidence="2 3">
    <name type="scientific">Candidatus Fimimorpha faecalis</name>
    <dbReference type="NCBI Taxonomy" id="2840824"/>
    <lineage>
        <taxon>Bacteria</taxon>
        <taxon>Bacillati</taxon>
        <taxon>Bacillota</taxon>
        <taxon>Clostridia</taxon>
        <taxon>Eubacteriales</taxon>
        <taxon>Candidatus Fimimorpha</taxon>
    </lineage>
</organism>
<keyword evidence="1" id="KW-0812">Transmembrane</keyword>
<dbReference type="Proteomes" id="UP000824201">
    <property type="component" value="Unassembled WGS sequence"/>
</dbReference>